<accession>A0A6H5H0T3</accession>
<feature type="compositionally biased region" description="Low complexity" evidence="1">
    <location>
        <begin position="134"/>
        <end position="152"/>
    </location>
</feature>
<reference evidence="3 4" key="1">
    <citation type="submission" date="2020-02" db="EMBL/GenBank/DDBJ databases">
        <authorList>
            <person name="Ferguson B K."/>
        </authorList>
    </citation>
    <scope>NUCLEOTIDE SEQUENCE [LARGE SCALE GENOMIC DNA]</scope>
</reference>
<evidence type="ECO:0000259" key="2">
    <source>
        <dbReference type="SMART" id="SM01334"/>
    </source>
</evidence>
<feature type="region of interest" description="Disordered" evidence="1">
    <location>
        <begin position="1"/>
        <end position="37"/>
    </location>
</feature>
<protein>
    <recommendedName>
        <fullName evidence="2">Notch C-terminal domain-containing protein</fullName>
    </recommendedName>
</protein>
<feature type="compositionally biased region" description="Low complexity" evidence="1">
    <location>
        <begin position="178"/>
        <end position="194"/>
    </location>
</feature>
<feature type="region of interest" description="Disordered" evidence="1">
    <location>
        <begin position="68"/>
        <end position="93"/>
    </location>
</feature>
<feature type="region of interest" description="Disordered" evidence="1">
    <location>
        <begin position="134"/>
        <end position="212"/>
    </location>
</feature>
<evidence type="ECO:0000256" key="1">
    <source>
        <dbReference type="SAM" id="MobiDB-lite"/>
    </source>
</evidence>
<dbReference type="EMBL" id="CADCXU010021681">
    <property type="protein sequence ID" value="CAB0009319.1"/>
    <property type="molecule type" value="Genomic_DNA"/>
</dbReference>
<feature type="compositionally biased region" description="Polar residues" evidence="1">
    <location>
        <begin position="77"/>
        <end position="93"/>
    </location>
</feature>
<keyword evidence="4" id="KW-1185">Reference proteome</keyword>
<dbReference type="Proteomes" id="UP000479000">
    <property type="component" value="Unassembled WGS sequence"/>
</dbReference>
<dbReference type="SMART" id="SM01334">
    <property type="entry name" value="DUF3454"/>
    <property type="match status" value="1"/>
</dbReference>
<sequence>MRRKPSVKKKKDDLAPNGGATQDSSGNGVYSSPALPPSYDEVLKGAVSMQSLHSLSLEPAYAYQTVGSAFQEPSPPHSITMSPGKTRPQLPTSPTHMAAMRQATQQKHAVHAALQFDFGELPYTVALYQQQQGQSSSGQQSSQQQQQQQAQQYYHYLTPPSESTTHAPESFPTPSPESPWHWSSSSPHSNSDWSEGISSPNNNTKQQDAIYI</sequence>
<gene>
    <name evidence="3" type="ORF">NTEN_LOCUS14477</name>
</gene>
<feature type="domain" description="Notch C-terminal" evidence="2">
    <location>
        <begin position="153"/>
        <end position="202"/>
    </location>
</feature>
<organism evidence="3 4">
    <name type="scientific">Nesidiocoris tenuis</name>
    <dbReference type="NCBI Taxonomy" id="355587"/>
    <lineage>
        <taxon>Eukaryota</taxon>
        <taxon>Metazoa</taxon>
        <taxon>Ecdysozoa</taxon>
        <taxon>Arthropoda</taxon>
        <taxon>Hexapoda</taxon>
        <taxon>Insecta</taxon>
        <taxon>Pterygota</taxon>
        <taxon>Neoptera</taxon>
        <taxon>Paraneoptera</taxon>
        <taxon>Hemiptera</taxon>
        <taxon>Heteroptera</taxon>
        <taxon>Panheteroptera</taxon>
        <taxon>Cimicomorpha</taxon>
        <taxon>Miridae</taxon>
        <taxon>Dicyphina</taxon>
        <taxon>Nesidiocoris</taxon>
    </lineage>
</organism>
<dbReference type="InterPro" id="IPR024600">
    <property type="entry name" value="Notch_C"/>
</dbReference>
<feature type="compositionally biased region" description="Polar residues" evidence="1">
    <location>
        <begin position="19"/>
        <end position="30"/>
    </location>
</feature>
<name>A0A6H5H0T3_9HEMI</name>
<feature type="compositionally biased region" description="Polar residues" evidence="1">
    <location>
        <begin position="196"/>
        <end position="212"/>
    </location>
</feature>
<evidence type="ECO:0000313" key="3">
    <source>
        <dbReference type="EMBL" id="CAB0009319.1"/>
    </source>
</evidence>
<dbReference type="AlphaFoldDB" id="A0A6H5H0T3"/>
<dbReference type="OrthoDB" id="8235022at2759"/>
<evidence type="ECO:0000313" key="4">
    <source>
        <dbReference type="Proteomes" id="UP000479000"/>
    </source>
</evidence>
<proteinExistence type="predicted"/>